<feature type="signal peptide" evidence="5">
    <location>
        <begin position="1"/>
        <end position="16"/>
    </location>
</feature>
<dbReference type="EC" id="1.8.4.11" evidence="4"/>
<dbReference type="HAMAP" id="MF_01401">
    <property type="entry name" value="MsrA"/>
    <property type="match status" value="1"/>
</dbReference>
<gene>
    <name evidence="4" type="primary">msrA</name>
    <name evidence="7" type="ordered locus">Ilyop_0552</name>
</gene>
<dbReference type="Pfam" id="PF01625">
    <property type="entry name" value="PMSR"/>
    <property type="match status" value="1"/>
</dbReference>
<evidence type="ECO:0000313" key="8">
    <source>
        <dbReference type="Proteomes" id="UP000006875"/>
    </source>
</evidence>
<dbReference type="eggNOG" id="COG0225">
    <property type="taxonomic scope" value="Bacteria"/>
</dbReference>
<evidence type="ECO:0000256" key="4">
    <source>
        <dbReference type="HAMAP-Rule" id="MF_01401"/>
    </source>
</evidence>
<dbReference type="HOGENOM" id="CLU_031040_10_1_0"/>
<protein>
    <recommendedName>
        <fullName evidence="4">Peptide methionine sulfoxide reductase MsrA</fullName>
        <shortName evidence="4">Protein-methionine-S-oxide reductase</shortName>
        <ecNumber evidence="4">1.8.4.11</ecNumber>
    </recommendedName>
    <alternativeName>
        <fullName evidence="4">Peptide-methionine (S)-S-oxide reductase</fullName>
        <shortName evidence="4">Peptide Met(O) reductase</shortName>
    </alternativeName>
</protein>
<evidence type="ECO:0000256" key="1">
    <source>
        <dbReference type="ARBA" id="ARBA00023002"/>
    </source>
</evidence>
<reference evidence="7 8" key="1">
    <citation type="journal article" date="2010" name="Stand. Genomic Sci.">
        <title>Complete genome sequence of Ilyobacter polytropus type strain (CuHbu1).</title>
        <authorList>
            <person name="Sikorski J."/>
            <person name="Chertkov O."/>
            <person name="Lapidus A."/>
            <person name="Nolan M."/>
            <person name="Lucas S."/>
            <person name="Del Rio T.G."/>
            <person name="Tice H."/>
            <person name="Cheng J.F."/>
            <person name="Tapia R."/>
            <person name="Han C."/>
            <person name="Goodwin L."/>
            <person name="Pitluck S."/>
            <person name="Liolios K."/>
            <person name="Ivanova N."/>
            <person name="Mavromatis K."/>
            <person name="Mikhailova N."/>
            <person name="Pati A."/>
            <person name="Chen A."/>
            <person name="Palaniappan K."/>
            <person name="Land M."/>
            <person name="Hauser L."/>
            <person name="Chang Y.J."/>
            <person name="Jeffries C.D."/>
            <person name="Brambilla E."/>
            <person name="Yasawong M."/>
            <person name="Rohde M."/>
            <person name="Pukall R."/>
            <person name="Spring S."/>
            <person name="Goker M."/>
            <person name="Woyke T."/>
            <person name="Bristow J."/>
            <person name="Eisen J.A."/>
            <person name="Markowitz V."/>
            <person name="Hugenholtz P."/>
            <person name="Kyrpides N.C."/>
            <person name="Klenk H.P."/>
        </authorList>
    </citation>
    <scope>NUCLEOTIDE SEQUENCE [LARGE SCALE GENOMIC DNA]</scope>
    <source>
        <strain evidence="8">ATCC 51220 / DSM 2926 / LMG 16218 / CuHBu1</strain>
    </source>
</reference>
<organism evidence="7 8">
    <name type="scientific">Ilyobacter polytropus (strain ATCC 51220 / DSM 2926 / LMG 16218 / CuHBu1)</name>
    <dbReference type="NCBI Taxonomy" id="572544"/>
    <lineage>
        <taxon>Bacteria</taxon>
        <taxon>Fusobacteriati</taxon>
        <taxon>Fusobacteriota</taxon>
        <taxon>Fusobacteriia</taxon>
        <taxon>Fusobacteriales</taxon>
        <taxon>Fusobacteriaceae</taxon>
        <taxon>Ilyobacter</taxon>
    </lineage>
</organism>
<evidence type="ECO:0000256" key="2">
    <source>
        <dbReference type="ARBA" id="ARBA00047806"/>
    </source>
</evidence>
<evidence type="ECO:0000256" key="3">
    <source>
        <dbReference type="ARBA" id="ARBA00048782"/>
    </source>
</evidence>
<dbReference type="PANTHER" id="PTHR43774:SF1">
    <property type="entry name" value="PEPTIDE METHIONINE SULFOXIDE REDUCTASE MSRA 2"/>
    <property type="match status" value="1"/>
</dbReference>
<dbReference type="OrthoDB" id="4174719at2"/>
<comment type="function">
    <text evidence="4">Has an important function as a repair enzyme for proteins that have been inactivated by oxidation. Catalyzes the reversible oxidation-reduction of methionine sulfoxide in proteins to methionine.</text>
</comment>
<comment type="similarity">
    <text evidence="4">Belongs to the MsrA Met sulfoxide reductase family.</text>
</comment>
<dbReference type="SUPFAM" id="SSF55068">
    <property type="entry name" value="Peptide methionine sulfoxide reductase"/>
    <property type="match status" value="1"/>
</dbReference>
<keyword evidence="8" id="KW-1185">Reference proteome</keyword>
<dbReference type="AlphaFoldDB" id="E3H6C7"/>
<feature type="active site" evidence="4">
    <location>
        <position position="27"/>
    </location>
</feature>
<dbReference type="PANTHER" id="PTHR43774">
    <property type="entry name" value="PEPTIDE METHIONINE SULFOXIDE REDUCTASE"/>
    <property type="match status" value="1"/>
</dbReference>
<accession>E3H6C7</accession>
<sequence>MKKIILFFIISIFSFAAEKEAYFAGGCFWCMEPPFEKLAGVLSVTSGYSGGDIENPSYKEVASGKTKHREAVKIIYEDSVVTYPELLEIFWKQIDPTDPGGQFVDRGFQYSSAIFYTTEEQRSQALKSLENLENSKKFEKKIVTDIVKFKNFYPAEDYHQDYYIKNKLRYKFYRYSSGRDQFLNSIWK</sequence>
<dbReference type="GO" id="GO:0033744">
    <property type="term" value="F:L-methionine:thioredoxin-disulfide S-oxidoreductase activity"/>
    <property type="evidence" value="ECO:0007669"/>
    <property type="project" value="RHEA"/>
</dbReference>
<dbReference type="KEGG" id="ipo:Ilyop_0552"/>
<comment type="catalytic activity">
    <reaction evidence="2 4">
        <text>L-methionyl-[protein] + [thioredoxin]-disulfide + H2O = L-methionyl-(S)-S-oxide-[protein] + [thioredoxin]-dithiol</text>
        <dbReference type="Rhea" id="RHEA:14217"/>
        <dbReference type="Rhea" id="RHEA-COMP:10698"/>
        <dbReference type="Rhea" id="RHEA-COMP:10700"/>
        <dbReference type="Rhea" id="RHEA-COMP:12313"/>
        <dbReference type="Rhea" id="RHEA-COMP:12315"/>
        <dbReference type="ChEBI" id="CHEBI:15377"/>
        <dbReference type="ChEBI" id="CHEBI:16044"/>
        <dbReference type="ChEBI" id="CHEBI:29950"/>
        <dbReference type="ChEBI" id="CHEBI:44120"/>
        <dbReference type="ChEBI" id="CHEBI:50058"/>
        <dbReference type="EC" id="1.8.4.11"/>
    </reaction>
</comment>
<feature type="chain" id="PRO_5003169968" description="Peptide methionine sulfoxide reductase MsrA" evidence="5">
    <location>
        <begin position="17"/>
        <end position="188"/>
    </location>
</feature>
<dbReference type="InterPro" id="IPR002569">
    <property type="entry name" value="Met_Sox_Rdtase_MsrA_dom"/>
</dbReference>
<feature type="domain" description="Peptide methionine sulphoxide reductase MsrA" evidence="6">
    <location>
        <begin position="20"/>
        <end position="171"/>
    </location>
</feature>
<dbReference type="RefSeq" id="WP_013387010.1">
    <property type="nucleotide sequence ID" value="NC_014632.1"/>
</dbReference>
<dbReference type="STRING" id="572544.Ilyop_0552"/>
<comment type="catalytic activity">
    <reaction evidence="3 4">
        <text>[thioredoxin]-disulfide + L-methionine + H2O = L-methionine (S)-S-oxide + [thioredoxin]-dithiol</text>
        <dbReference type="Rhea" id="RHEA:19993"/>
        <dbReference type="Rhea" id="RHEA-COMP:10698"/>
        <dbReference type="Rhea" id="RHEA-COMP:10700"/>
        <dbReference type="ChEBI" id="CHEBI:15377"/>
        <dbReference type="ChEBI" id="CHEBI:29950"/>
        <dbReference type="ChEBI" id="CHEBI:50058"/>
        <dbReference type="ChEBI" id="CHEBI:57844"/>
        <dbReference type="ChEBI" id="CHEBI:58772"/>
        <dbReference type="EC" id="1.8.4.11"/>
    </reaction>
</comment>
<dbReference type="EMBL" id="CP002281">
    <property type="protein sequence ID" value="ADO82340.1"/>
    <property type="molecule type" value="Genomic_DNA"/>
</dbReference>
<evidence type="ECO:0000256" key="5">
    <source>
        <dbReference type="SAM" id="SignalP"/>
    </source>
</evidence>
<evidence type="ECO:0000313" key="7">
    <source>
        <dbReference type="EMBL" id="ADO82340.1"/>
    </source>
</evidence>
<evidence type="ECO:0000259" key="6">
    <source>
        <dbReference type="Pfam" id="PF01625"/>
    </source>
</evidence>
<proteinExistence type="inferred from homology"/>
<dbReference type="Proteomes" id="UP000006875">
    <property type="component" value="Chromosome"/>
</dbReference>
<keyword evidence="1 4" id="KW-0560">Oxidoreductase</keyword>
<dbReference type="GO" id="GO:0008113">
    <property type="term" value="F:peptide-methionine (S)-S-oxide reductase activity"/>
    <property type="evidence" value="ECO:0007669"/>
    <property type="project" value="UniProtKB-UniRule"/>
</dbReference>
<dbReference type="InterPro" id="IPR036509">
    <property type="entry name" value="Met_Sox_Rdtase_MsrA_sf"/>
</dbReference>
<dbReference type="Gene3D" id="3.30.1060.10">
    <property type="entry name" value="Peptide methionine sulphoxide reductase MsrA"/>
    <property type="match status" value="1"/>
</dbReference>
<name>E3H6C7_ILYPC</name>
<keyword evidence="5" id="KW-0732">Signal</keyword>
<dbReference type="NCBIfam" id="TIGR00401">
    <property type="entry name" value="msrA"/>
    <property type="match status" value="1"/>
</dbReference>